<proteinExistence type="predicted"/>
<protein>
    <submittedName>
        <fullName evidence="3">Uncharacterized protein LOC110349322</fullName>
    </submittedName>
</protein>
<dbReference type="AlphaFoldDB" id="A0AAX6SXZ3"/>
<evidence type="ECO:0000313" key="3">
    <source>
        <dbReference type="RefSeq" id="XP_021114347.1"/>
    </source>
</evidence>
<evidence type="ECO:0000313" key="2">
    <source>
        <dbReference type="Proteomes" id="UP000694906"/>
    </source>
</evidence>
<dbReference type="RefSeq" id="XP_021114347.1">
    <property type="nucleotide sequence ID" value="XM_021258688.1"/>
</dbReference>
<organism evidence="2 3">
    <name type="scientific">Heterocephalus glaber</name>
    <name type="common">Naked mole rat</name>
    <dbReference type="NCBI Taxonomy" id="10181"/>
    <lineage>
        <taxon>Eukaryota</taxon>
        <taxon>Metazoa</taxon>
        <taxon>Chordata</taxon>
        <taxon>Craniata</taxon>
        <taxon>Vertebrata</taxon>
        <taxon>Euteleostomi</taxon>
        <taxon>Mammalia</taxon>
        <taxon>Eutheria</taxon>
        <taxon>Euarchontoglires</taxon>
        <taxon>Glires</taxon>
        <taxon>Rodentia</taxon>
        <taxon>Hystricomorpha</taxon>
        <taxon>Bathyergidae</taxon>
        <taxon>Heterocephalus</taxon>
    </lineage>
</organism>
<keyword evidence="2" id="KW-1185">Reference proteome</keyword>
<name>A0AAX6SXZ3_HETGA</name>
<sequence>MARPPAISMHRARGALSAGPAPPGPAPRAHCARPAPRARPHPPDGHVSVPARGRPGARELGESRGARGSGPPRQGVGACGPARFRFRLGQRSLAAPGADAGTGGCRPPEARSARCRIPGLETGALAGGRARSCGIRVALHPAVPMQEAASAGHRDAAGGRGPVRRGHVSEAPAPARAPPKTRTPRARSASRRLRRASVAVTEQSLRRWALGPHTQVLPAAGHFPRDRDTEAQVGTVPVVQLEMGAVSPSWPLPEPGP</sequence>
<dbReference type="GeneID" id="110349322"/>
<evidence type="ECO:0000256" key="1">
    <source>
        <dbReference type="SAM" id="MobiDB-lite"/>
    </source>
</evidence>
<gene>
    <name evidence="3" type="primary">LOC110349322</name>
</gene>
<feature type="compositionally biased region" description="Low complexity" evidence="1">
    <location>
        <begin position="171"/>
        <end position="180"/>
    </location>
</feature>
<dbReference type="Proteomes" id="UP000694906">
    <property type="component" value="Unplaced"/>
</dbReference>
<feature type="compositionally biased region" description="Basic residues" evidence="1">
    <location>
        <begin position="182"/>
        <end position="195"/>
    </location>
</feature>
<feature type="compositionally biased region" description="Basic and acidic residues" evidence="1">
    <location>
        <begin position="56"/>
        <end position="65"/>
    </location>
</feature>
<feature type="region of interest" description="Disordered" evidence="1">
    <location>
        <begin position="1"/>
        <end position="111"/>
    </location>
</feature>
<feature type="region of interest" description="Disordered" evidence="1">
    <location>
        <begin position="146"/>
        <end position="197"/>
    </location>
</feature>
<accession>A0AAX6SXZ3</accession>
<reference evidence="3" key="1">
    <citation type="submission" date="2025-08" db="UniProtKB">
        <authorList>
            <consortium name="RefSeq"/>
        </authorList>
    </citation>
    <scope>IDENTIFICATION</scope>
</reference>